<dbReference type="PANTHER" id="PTHR30024:SF47">
    <property type="entry name" value="TAURINE-BINDING PERIPLASMIC PROTEIN"/>
    <property type="match status" value="1"/>
</dbReference>
<dbReference type="GO" id="GO:0042918">
    <property type="term" value="P:alkanesulfonate transmembrane transport"/>
    <property type="evidence" value="ECO:0007669"/>
    <property type="project" value="TreeGrafter"/>
</dbReference>
<comment type="subcellular location">
    <subcellularLocation>
        <location evidence="1">Periplasm</location>
    </subcellularLocation>
</comment>
<sequence>MIQSRTRFHVKPRRFLPVVGILAATGLGTTACVGPPANDWVNSSEDIECPVTPSEADGRIRIGYLGGPAADLYTQDQQLAEACLPNAEISWTRFPTGQDIVQGFAADSVDIAALGSTPTTKALSAPLDLGVSVVSVNSVIGETEALVAKDADSIKDLKGSRIAVPFSSTSHYSLLNALIDAGLDPSRDVEIVNVSPDKLPAAWKSDQIDAAYVWDPTLQQLKDGTGGSTPGQVLTDSAQEAEAGHPTYNVTLASNPWIDQHSEILDTFLSLEAWVVDHADEDPEEFGRVNAGASGMDESSASRQIEGQKFIHGSEESRYLAELAEEIHATAEFLVEQGEIPSAKNVQDYEAATRPELWKDDQ</sequence>
<gene>
    <name evidence="6" type="ORF">CVAR292_01107</name>
</gene>
<dbReference type="GO" id="GO:0042597">
    <property type="term" value="C:periplasmic space"/>
    <property type="evidence" value="ECO:0007669"/>
    <property type="project" value="UniProtKB-SubCell"/>
</dbReference>
<dbReference type="PROSITE" id="PS51257">
    <property type="entry name" value="PROKAR_LIPOPROTEIN"/>
    <property type="match status" value="1"/>
</dbReference>
<evidence type="ECO:0000256" key="2">
    <source>
        <dbReference type="ARBA" id="ARBA00010742"/>
    </source>
</evidence>
<evidence type="ECO:0000313" key="7">
    <source>
        <dbReference type="Proteomes" id="UP000182498"/>
    </source>
</evidence>
<dbReference type="InterPro" id="IPR015168">
    <property type="entry name" value="SsuA/THI5"/>
</dbReference>
<dbReference type="Proteomes" id="UP000182498">
    <property type="component" value="Unassembled WGS sequence"/>
</dbReference>
<accession>A0A0X2NJU0</accession>
<organism evidence="6 7">
    <name type="scientific">Corynebacterium variabile</name>
    <dbReference type="NCBI Taxonomy" id="1727"/>
    <lineage>
        <taxon>Bacteria</taxon>
        <taxon>Bacillati</taxon>
        <taxon>Actinomycetota</taxon>
        <taxon>Actinomycetes</taxon>
        <taxon>Mycobacteriales</taxon>
        <taxon>Corynebacteriaceae</taxon>
        <taxon>Corynebacterium</taxon>
    </lineage>
</organism>
<dbReference type="PANTHER" id="PTHR30024">
    <property type="entry name" value="ALIPHATIC SULFONATES-BINDING PROTEIN-RELATED"/>
    <property type="match status" value="1"/>
</dbReference>
<feature type="region of interest" description="Disordered" evidence="4">
    <location>
        <begin position="339"/>
        <end position="362"/>
    </location>
</feature>
<dbReference type="Gene3D" id="3.40.190.10">
    <property type="entry name" value="Periplasmic binding protein-like II"/>
    <property type="match status" value="2"/>
</dbReference>
<evidence type="ECO:0000256" key="4">
    <source>
        <dbReference type="SAM" id="MobiDB-lite"/>
    </source>
</evidence>
<evidence type="ECO:0000313" key="6">
    <source>
        <dbReference type="EMBL" id="CUU65772.1"/>
    </source>
</evidence>
<dbReference type="EMBL" id="FAUH01000006">
    <property type="protein sequence ID" value="CUU65772.1"/>
    <property type="molecule type" value="Genomic_DNA"/>
</dbReference>
<dbReference type="SMART" id="SM00062">
    <property type="entry name" value="PBPb"/>
    <property type="match status" value="1"/>
</dbReference>
<proteinExistence type="inferred from homology"/>
<dbReference type="InterPro" id="IPR001638">
    <property type="entry name" value="Solute-binding_3/MltF_N"/>
</dbReference>
<evidence type="ECO:0000259" key="5">
    <source>
        <dbReference type="SMART" id="SM00062"/>
    </source>
</evidence>
<evidence type="ECO:0000256" key="1">
    <source>
        <dbReference type="ARBA" id="ARBA00004418"/>
    </source>
</evidence>
<reference evidence="7" key="1">
    <citation type="submission" date="2015-11" db="EMBL/GenBank/DDBJ databases">
        <authorList>
            <person name="Dugat-Bony E."/>
        </authorList>
    </citation>
    <scope>NUCLEOTIDE SEQUENCE [LARGE SCALE GENOMIC DNA]</scope>
    <source>
        <strain evidence="7">Mu292</strain>
    </source>
</reference>
<dbReference type="Pfam" id="PF09084">
    <property type="entry name" value="NMT1"/>
    <property type="match status" value="1"/>
</dbReference>
<keyword evidence="7" id="KW-1185">Reference proteome</keyword>
<name>A0A0X2NJU0_9CORY</name>
<keyword evidence="3" id="KW-0732">Signal</keyword>
<dbReference type="AlphaFoldDB" id="A0A0X2NJU0"/>
<dbReference type="SUPFAM" id="SSF53850">
    <property type="entry name" value="Periplasmic binding protein-like II"/>
    <property type="match status" value="1"/>
</dbReference>
<evidence type="ECO:0000256" key="3">
    <source>
        <dbReference type="ARBA" id="ARBA00022729"/>
    </source>
</evidence>
<protein>
    <submittedName>
        <fullName evidence="6">ABC-type taurine transport system, periplasmic component</fullName>
    </submittedName>
</protein>
<feature type="compositionally biased region" description="Basic and acidic residues" evidence="4">
    <location>
        <begin position="351"/>
        <end position="362"/>
    </location>
</feature>
<comment type="similarity">
    <text evidence="2">Belongs to the bacterial solute-binding protein SsuA/TauA family.</text>
</comment>
<feature type="domain" description="Solute-binding protein family 3/N-terminal" evidence="5">
    <location>
        <begin position="59"/>
        <end position="282"/>
    </location>
</feature>